<reference evidence="1 2" key="1">
    <citation type="submission" date="2016-09" db="EMBL/GenBank/DDBJ databases">
        <title>Metabolic pathway, cell adaptation mechanisms and a novel monoxygenase revealed through proteogenomic-transcription analysis of a Sphingomonas haloaromaticamans strain degrading the fungicide ortho-phenylphenol.</title>
        <authorList>
            <person name="Perruchon C."/>
            <person name="Papadopoulou E.S."/>
            <person name="Rousidou C."/>
            <person name="Vasileiadis S."/>
            <person name="Tanou G."/>
            <person name="Amoutzias G."/>
            <person name="Molassiotis A."/>
            <person name="Karpouzas D.G."/>
        </authorList>
    </citation>
    <scope>NUCLEOTIDE SEQUENCE [LARGE SCALE GENOMIC DNA]</scope>
    <source>
        <strain evidence="1 2">P3</strain>
    </source>
</reference>
<evidence type="ECO:0000313" key="2">
    <source>
        <dbReference type="Proteomes" id="UP000179467"/>
    </source>
</evidence>
<gene>
    <name evidence="1" type="ORF">BHE75_04211</name>
</gene>
<keyword evidence="2" id="KW-1185">Reference proteome</keyword>
<name>A0A1S1HJE7_9SPHN</name>
<dbReference type="AlphaFoldDB" id="A0A1S1HJE7"/>
<organism evidence="1 2">
    <name type="scientific">Edaphosphingomonas haloaromaticamans</name>
    <dbReference type="NCBI Taxonomy" id="653954"/>
    <lineage>
        <taxon>Bacteria</taxon>
        <taxon>Pseudomonadati</taxon>
        <taxon>Pseudomonadota</taxon>
        <taxon>Alphaproteobacteria</taxon>
        <taxon>Sphingomonadales</taxon>
        <taxon>Rhizorhabdaceae</taxon>
        <taxon>Edaphosphingomonas</taxon>
    </lineage>
</organism>
<protein>
    <submittedName>
        <fullName evidence="1">Uncharacterized protein</fullName>
    </submittedName>
</protein>
<dbReference type="EMBL" id="MIPT01000001">
    <property type="protein sequence ID" value="OHT22187.1"/>
    <property type="molecule type" value="Genomic_DNA"/>
</dbReference>
<dbReference type="Proteomes" id="UP000179467">
    <property type="component" value="Unassembled WGS sequence"/>
</dbReference>
<evidence type="ECO:0000313" key="1">
    <source>
        <dbReference type="EMBL" id="OHT22187.1"/>
    </source>
</evidence>
<proteinExistence type="predicted"/>
<accession>A0A1S1HJE7</accession>
<comment type="caution">
    <text evidence="1">The sequence shown here is derived from an EMBL/GenBank/DDBJ whole genome shotgun (WGS) entry which is preliminary data.</text>
</comment>
<sequence>MMGRCEKFMTLDEASKVAGIRWRTLKARLIASGWLVPVGGGQVRCSSGAIGAGYLVPMISDRHGVFGSITVEVGYKITNVGLAELQRRFLA</sequence>